<evidence type="ECO:0000256" key="5">
    <source>
        <dbReference type="ARBA" id="ARBA00023077"/>
    </source>
</evidence>
<evidence type="ECO:0000256" key="6">
    <source>
        <dbReference type="ARBA" id="ARBA00023136"/>
    </source>
</evidence>
<comment type="similarity">
    <text evidence="8 9">Belongs to the TonB-dependent receptor family.</text>
</comment>
<dbReference type="Proteomes" id="UP001172082">
    <property type="component" value="Unassembled WGS sequence"/>
</dbReference>
<feature type="signal peptide" evidence="10">
    <location>
        <begin position="1"/>
        <end position="21"/>
    </location>
</feature>
<dbReference type="InterPro" id="IPR023996">
    <property type="entry name" value="TonB-dep_OMP_SusC/RagA"/>
</dbReference>
<dbReference type="Gene3D" id="2.170.130.10">
    <property type="entry name" value="TonB-dependent receptor, plug domain"/>
    <property type="match status" value="1"/>
</dbReference>
<evidence type="ECO:0000256" key="4">
    <source>
        <dbReference type="ARBA" id="ARBA00022692"/>
    </source>
</evidence>
<protein>
    <submittedName>
        <fullName evidence="13">TonB-dependent receptor</fullName>
    </submittedName>
</protein>
<feature type="domain" description="TonB-dependent receptor plug" evidence="12">
    <location>
        <begin position="115"/>
        <end position="226"/>
    </location>
</feature>
<keyword evidence="3 8" id="KW-1134">Transmembrane beta strand</keyword>
<dbReference type="EMBL" id="JAUJEA010000010">
    <property type="protein sequence ID" value="MDN5204295.1"/>
    <property type="molecule type" value="Genomic_DNA"/>
</dbReference>
<evidence type="ECO:0000256" key="8">
    <source>
        <dbReference type="PROSITE-ProRule" id="PRU01360"/>
    </source>
</evidence>
<dbReference type="RefSeq" id="WP_346754320.1">
    <property type="nucleotide sequence ID" value="NZ_JAUJEA010000010.1"/>
</dbReference>
<proteinExistence type="inferred from homology"/>
<dbReference type="PROSITE" id="PS52016">
    <property type="entry name" value="TONB_DEPENDENT_REC_3"/>
    <property type="match status" value="1"/>
</dbReference>
<feature type="chain" id="PRO_5045410245" evidence="10">
    <location>
        <begin position="22"/>
        <end position="997"/>
    </location>
</feature>
<keyword evidence="4 8" id="KW-0812">Transmembrane</keyword>
<dbReference type="InterPro" id="IPR036942">
    <property type="entry name" value="Beta-barrel_TonB_sf"/>
</dbReference>
<name>A0ABT8KU55_9BACT</name>
<dbReference type="SUPFAM" id="SSF56935">
    <property type="entry name" value="Porins"/>
    <property type="match status" value="1"/>
</dbReference>
<keyword evidence="5 9" id="KW-0798">TonB box</keyword>
<comment type="caution">
    <text evidence="13">The sequence shown here is derived from an EMBL/GenBank/DDBJ whole genome shotgun (WGS) entry which is preliminary data.</text>
</comment>
<reference evidence="13" key="1">
    <citation type="submission" date="2023-06" db="EMBL/GenBank/DDBJ databases">
        <title>Genomic of Parafulvivirga corallium.</title>
        <authorList>
            <person name="Wang G."/>
        </authorList>
    </citation>
    <scope>NUCLEOTIDE SEQUENCE</scope>
    <source>
        <strain evidence="13">BMA10</strain>
    </source>
</reference>
<keyword evidence="2 8" id="KW-0813">Transport</keyword>
<dbReference type="NCBIfam" id="TIGR04057">
    <property type="entry name" value="SusC_RagA_signa"/>
    <property type="match status" value="1"/>
</dbReference>
<keyword evidence="10" id="KW-0732">Signal</keyword>
<dbReference type="InterPro" id="IPR023997">
    <property type="entry name" value="TonB-dep_OMP_SusC/RagA_CS"/>
</dbReference>
<dbReference type="InterPro" id="IPR008969">
    <property type="entry name" value="CarboxyPept-like_regulatory"/>
</dbReference>
<comment type="subcellular location">
    <subcellularLocation>
        <location evidence="1 8">Cell outer membrane</location>
        <topology evidence="1 8">Multi-pass membrane protein</topology>
    </subcellularLocation>
</comment>
<gene>
    <name evidence="13" type="ORF">QQ008_23080</name>
</gene>
<feature type="domain" description="TonB-dependent receptor-like beta-barrel" evidence="11">
    <location>
        <begin position="418"/>
        <end position="834"/>
    </location>
</feature>
<evidence type="ECO:0000256" key="10">
    <source>
        <dbReference type="SAM" id="SignalP"/>
    </source>
</evidence>
<dbReference type="Gene3D" id="2.60.40.1120">
    <property type="entry name" value="Carboxypeptidase-like, regulatory domain"/>
    <property type="match status" value="1"/>
</dbReference>
<accession>A0ABT8KU55</accession>
<evidence type="ECO:0000259" key="11">
    <source>
        <dbReference type="Pfam" id="PF00593"/>
    </source>
</evidence>
<dbReference type="NCBIfam" id="TIGR04056">
    <property type="entry name" value="OMP_RagA_SusC"/>
    <property type="match status" value="1"/>
</dbReference>
<evidence type="ECO:0000313" key="13">
    <source>
        <dbReference type="EMBL" id="MDN5204295.1"/>
    </source>
</evidence>
<keyword evidence="7 8" id="KW-0998">Cell outer membrane</keyword>
<keyword evidence="14" id="KW-1185">Reference proteome</keyword>
<evidence type="ECO:0000313" key="14">
    <source>
        <dbReference type="Proteomes" id="UP001172082"/>
    </source>
</evidence>
<dbReference type="InterPro" id="IPR000531">
    <property type="entry name" value="Beta-barrel_TonB"/>
</dbReference>
<evidence type="ECO:0000256" key="2">
    <source>
        <dbReference type="ARBA" id="ARBA00022448"/>
    </source>
</evidence>
<dbReference type="InterPro" id="IPR037066">
    <property type="entry name" value="Plug_dom_sf"/>
</dbReference>
<dbReference type="Gene3D" id="2.40.170.20">
    <property type="entry name" value="TonB-dependent receptor, beta-barrel domain"/>
    <property type="match status" value="1"/>
</dbReference>
<evidence type="ECO:0000259" key="12">
    <source>
        <dbReference type="Pfam" id="PF07715"/>
    </source>
</evidence>
<dbReference type="Pfam" id="PF00593">
    <property type="entry name" value="TonB_dep_Rec_b-barrel"/>
    <property type="match status" value="1"/>
</dbReference>
<dbReference type="Pfam" id="PF07715">
    <property type="entry name" value="Plug"/>
    <property type="match status" value="1"/>
</dbReference>
<keyword evidence="13" id="KW-0675">Receptor</keyword>
<dbReference type="SUPFAM" id="SSF49464">
    <property type="entry name" value="Carboxypeptidase regulatory domain-like"/>
    <property type="match status" value="1"/>
</dbReference>
<dbReference type="InterPro" id="IPR039426">
    <property type="entry name" value="TonB-dep_rcpt-like"/>
</dbReference>
<dbReference type="InterPro" id="IPR012910">
    <property type="entry name" value="Plug_dom"/>
</dbReference>
<sequence>MKKLILYCSLFLFTGIHLVSAQGRTITGKVTDESGETIPGVNILIKETSIGTVSDVNGNYEIDISSDESILVFSSVGYASQEIVVGVKNVIDISLVDDIQSLKEVVVIAYGETEKRKYTGSLTAVTSDDIAQIPLASPVAMLQGRSAGVLVEAGSGQPGAIGSVIIRGVGTFPDPSGNLNTGPLYVIDGIPSGNVSTLNPNDIESMSILKDGTATSLYGSRAAFGVVMITTKQGKVGKTKFTLNTQYGFDKITNQNGFRMMNAREYTDYYREAYLRMGGNPDDPNSGFYTPVNPEFDTNWIEEVTRSGKTQLHEIAASGGTEKVKHFTSFSYFDQEGVVKQTRFQRYTGRTNLSFAPTNKLQVDLNLMGSYVEEDLQFSEGGRSGIFSGAFNIAPTESPLAGSGDVNGLGYNFSLPSNAGHNPIASLAMNFNKRNRVRLFPTVRITLEPIQGLTIRSSGSIDYSTVKRNLFQSKFYFAETDNGRAELENDVGTVSNVSTTAAYDLGINENHDVNVMVGFELFRSTFAEEEFESTDFAFDGINNVSAGGTQLTPDYSFNSNTLVSYLSRVNYTYANKLFVDASFRRDGSSRFGPENRWGTFYAFGLGYNILEEPFLQSQNIFNALKLRASYGVVGSNANIGDFGWRSTYSAGGQFIVPPDGGGTGITNTGSRPSEPGNIRLKWETSKKINFGVDFAILNNRLSGTVDYYINKTNDLVGNRVISQTSGFSTIVDNVGEIENNGIEITLSSVNFENNDLKWTSDFNIAFNNNEILKLNSTSDSDTLEFARTVYIVGQPFGQWYLPQYAGVDIATGSSLYFTETGELTFDINRAHTTVSGNTSVNPDFFGSLNNTITYKGISLSALVYFKFGTDVYRGNLEDLSVPSGNNQAASNLRRWRQPGDITDVPRADDTGAQFDGPTTRWLEDASYIRLRNVNLSYLLPGSLTERIGLRNVTASVRAVNLVTFTKFRGFNPDTGSTESNNDYPLNRTITFGLSATF</sequence>
<organism evidence="13 14">
    <name type="scientific">Splendidivirga corallicola</name>
    <dbReference type="NCBI Taxonomy" id="3051826"/>
    <lineage>
        <taxon>Bacteria</taxon>
        <taxon>Pseudomonadati</taxon>
        <taxon>Bacteroidota</taxon>
        <taxon>Cytophagia</taxon>
        <taxon>Cytophagales</taxon>
        <taxon>Splendidivirgaceae</taxon>
        <taxon>Splendidivirga</taxon>
    </lineage>
</organism>
<evidence type="ECO:0000256" key="9">
    <source>
        <dbReference type="RuleBase" id="RU003357"/>
    </source>
</evidence>
<evidence type="ECO:0000256" key="3">
    <source>
        <dbReference type="ARBA" id="ARBA00022452"/>
    </source>
</evidence>
<evidence type="ECO:0000256" key="1">
    <source>
        <dbReference type="ARBA" id="ARBA00004571"/>
    </source>
</evidence>
<keyword evidence="6 8" id="KW-0472">Membrane</keyword>
<evidence type="ECO:0000256" key="7">
    <source>
        <dbReference type="ARBA" id="ARBA00023237"/>
    </source>
</evidence>
<dbReference type="Pfam" id="PF13715">
    <property type="entry name" value="CarbopepD_reg_2"/>
    <property type="match status" value="1"/>
</dbReference>